<protein>
    <submittedName>
        <fullName evidence="5">Spo0B domain-containing protein</fullName>
    </submittedName>
</protein>
<evidence type="ECO:0000259" key="4">
    <source>
        <dbReference type="Pfam" id="PF14689"/>
    </source>
</evidence>
<evidence type="ECO:0000256" key="2">
    <source>
        <dbReference type="ARBA" id="ARBA00022679"/>
    </source>
</evidence>
<keyword evidence="2" id="KW-0808">Transferase</keyword>
<keyword evidence="6" id="KW-1185">Reference proteome</keyword>
<evidence type="ECO:0000313" key="6">
    <source>
        <dbReference type="Proteomes" id="UP000812672"/>
    </source>
</evidence>
<dbReference type="EMBL" id="JAHLZF010000007">
    <property type="protein sequence ID" value="MBU6080634.1"/>
    <property type="molecule type" value="Genomic_DNA"/>
</dbReference>
<dbReference type="InterPro" id="IPR016120">
    <property type="entry name" value="Sig_transdc_His_kin_SpoOB"/>
</dbReference>
<keyword evidence="1" id="KW-0597">Phosphoprotein</keyword>
<evidence type="ECO:0000256" key="1">
    <source>
        <dbReference type="ARBA" id="ARBA00022553"/>
    </source>
</evidence>
<dbReference type="InterPro" id="IPR039506">
    <property type="entry name" value="SPOB_a"/>
</dbReference>
<dbReference type="Proteomes" id="UP000812672">
    <property type="component" value="Unassembled WGS sequence"/>
</dbReference>
<organism evidence="5 6">
    <name type="scientific">Allobacillus halotolerans</name>
    <dbReference type="NCBI Taxonomy" id="570278"/>
    <lineage>
        <taxon>Bacteria</taxon>
        <taxon>Bacillati</taxon>
        <taxon>Bacillota</taxon>
        <taxon>Bacilli</taxon>
        <taxon>Bacillales</taxon>
        <taxon>Bacillaceae</taxon>
        <taxon>Allobacillus</taxon>
    </lineage>
</organism>
<name>A0ABS6GPR3_9BACI</name>
<accession>A0ABS6GPR3</accession>
<keyword evidence="3" id="KW-0418">Kinase</keyword>
<feature type="domain" description="SpoOB alpha-helical" evidence="4">
    <location>
        <begin position="2"/>
        <end position="53"/>
    </location>
</feature>
<dbReference type="Pfam" id="PF14689">
    <property type="entry name" value="SPOB_a"/>
    <property type="match status" value="1"/>
</dbReference>
<evidence type="ECO:0000256" key="3">
    <source>
        <dbReference type="ARBA" id="ARBA00022777"/>
    </source>
</evidence>
<dbReference type="SUPFAM" id="SSF55890">
    <property type="entry name" value="Sporulation response regulatory protein Spo0B"/>
    <property type="match status" value="1"/>
</dbReference>
<sequence length="161" mass="19337">MDTETFLNTMKLYRHKLLNELQVIHGYQSMNMKEESMDKLNHFIDELNTERALQSLDAPEYVSRILLWKIDHPEVRLHFKTTGETQPLRTYDKAMEQDVQSVIDQVEEVVQEDTSLWIHLSYQPEIQIDYIITDVEKDKQNDPENETENDLQKIVFQYRYK</sequence>
<proteinExistence type="predicted"/>
<evidence type="ECO:0000313" key="5">
    <source>
        <dbReference type="EMBL" id="MBU6080634.1"/>
    </source>
</evidence>
<dbReference type="Gene3D" id="1.10.287.130">
    <property type="match status" value="1"/>
</dbReference>
<reference evidence="5 6" key="1">
    <citation type="journal article" date="2011" name="Int. J. Syst. Evol. Microbiol.">
        <title>Allobacillus halotolerans gen. nov., sp. nov. isolated from shrimp paste.</title>
        <authorList>
            <person name="Sheu S.Y."/>
            <person name="Arun A.B."/>
            <person name="Jiang S.R."/>
            <person name="Young C.C."/>
            <person name="Chen W.M."/>
        </authorList>
    </citation>
    <scope>NUCLEOTIDE SEQUENCE [LARGE SCALE GENOMIC DNA]</scope>
    <source>
        <strain evidence="5 6">LMG 24826</strain>
    </source>
</reference>
<comment type="caution">
    <text evidence="5">The sequence shown here is derived from an EMBL/GenBank/DDBJ whole genome shotgun (WGS) entry which is preliminary data.</text>
</comment>
<dbReference type="RefSeq" id="WP_144160560.1">
    <property type="nucleotide sequence ID" value="NZ_CAUPKR010000001.1"/>
</dbReference>
<gene>
    <name evidence="5" type="ORF">KQ486_06355</name>
</gene>